<dbReference type="InterPro" id="IPR013325">
    <property type="entry name" value="RNA_pol_sigma_r2"/>
</dbReference>
<dbReference type="OMA" id="QDMQHTE"/>
<dbReference type="FunFam" id="1.10.601.10:FF:000007">
    <property type="entry name" value="RNA polymerase sigma factor sigB"/>
    <property type="match status" value="1"/>
</dbReference>
<reference evidence="3" key="2">
    <citation type="submission" date="2015-03" db="UniProtKB">
        <authorList>
            <consortium name="EnsemblPlants"/>
        </authorList>
    </citation>
    <scope>IDENTIFICATION</scope>
</reference>
<reference evidence="3 4" key="1">
    <citation type="journal article" date="2014" name="Genome Biol.">
        <title>Transcriptome and methylome profiling reveals relics of genome dominance in the mesopolyploid Brassica oleracea.</title>
        <authorList>
            <person name="Parkin I.A."/>
            <person name="Koh C."/>
            <person name="Tang H."/>
            <person name="Robinson S.J."/>
            <person name="Kagale S."/>
            <person name="Clarke W.E."/>
            <person name="Town C.D."/>
            <person name="Nixon J."/>
            <person name="Krishnakumar V."/>
            <person name="Bidwell S.L."/>
            <person name="Denoeud F."/>
            <person name="Belcram H."/>
            <person name="Links M.G."/>
            <person name="Just J."/>
            <person name="Clarke C."/>
            <person name="Bender T."/>
            <person name="Huebert T."/>
            <person name="Mason A.S."/>
            <person name="Pires J.C."/>
            <person name="Barker G."/>
            <person name="Moore J."/>
            <person name="Walley P.G."/>
            <person name="Manoli S."/>
            <person name="Batley J."/>
            <person name="Edwards D."/>
            <person name="Nelson M.N."/>
            <person name="Wang X."/>
            <person name="Paterson A.H."/>
            <person name="King G."/>
            <person name="Bancroft I."/>
            <person name="Chalhoub B."/>
            <person name="Sharpe A.G."/>
        </authorList>
    </citation>
    <scope>NUCLEOTIDE SEQUENCE</scope>
    <source>
        <strain evidence="3 4">cv. TO1000</strain>
    </source>
</reference>
<keyword evidence="4" id="KW-1185">Reference proteome</keyword>
<comment type="similarity">
    <text evidence="1">Belongs to the sigma-70 factor family.</text>
</comment>
<dbReference type="STRING" id="109376.A0A0D3DNG9"/>
<evidence type="ECO:0000313" key="3">
    <source>
        <dbReference type="EnsemblPlants" id="Bo8g055890.1"/>
    </source>
</evidence>
<dbReference type="PANTHER" id="PTHR30603">
    <property type="entry name" value="RNA POLYMERASE SIGMA FACTOR RPO"/>
    <property type="match status" value="1"/>
</dbReference>
<dbReference type="InterPro" id="IPR050239">
    <property type="entry name" value="Sigma-70_RNA_pol_init_factors"/>
</dbReference>
<dbReference type="Proteomes" id="UP000032141">
    <property type="component" value="Chromosome C8"/>
</dbReference>
<feature type="region of interest" description="Disordered" evidence="2">
    <location>
        <begin position="211"/>
        <end position="255"/>
    </location>
</feature>
<dbReference type="PANTHER" id="PTHR30603:SF57">
    <property type="entry name" value="RNA POLYMERASE SIGMA FACTOR SIGB"/>
    <property type="match status" value="1"/>
</dbReference>
<accession>A0A0D3DNG9</accession>
<dbReference type="AlphaFoldDB" id="A0A0D3DNG9"/>
<dbReference type="EnsemblPlants" id="Bo8g055890.1">
    <property type="protein sequence ID" value="Bo8g055890.1"/>
    <property type="gene ID" value="Bo8g055890"/>
</dbReference>
<dbReference type="SUPFAM" id="SSF88946">
    <property type="entry name" value="Sigma2 domain of RNA polymerase sigma factors"/>
    <property type="match status" value="1"/>
</dbReference>
<dbReference type="GO" id="GO:0006352">
    <property type="term" value="P:DNA-templated transcription initiation"/>
    <property type="evidence" value="ECO:0007669"/>
    <property type="project" value="InterPro"/>
</dbReference>
<dbReference type="GO" id="GO:0003700">
    <property type="term" value="F:DNA-binding transcription factor activity"/>
    <property type="evidence" value="ECO:0007669"/>
    <property type="project" value="InterPro"/>
</dbReference>
<evidence type="ECO:0000256" key="2">
    <source>
        <dbReference type="SAM" id="MobiDB-lite"/>
    </source>
</evidence>
<dbReference type="eggNOG" id="ENOG502QVXR">
    <property type="taxonomic scope" value="Eukaryota"/>
</dbReference>
<dbReference type="HOGENOM" id="CLU_062523_0_0_1"/>
<evidence type="ECO:0000256" key="1">
    <source>
        <dbReference type="ARBA" id="ARBA00007788"/>
    </source>
</evidence>
<protein>
    <submittedName>
        <fullName evidence="3">Uncharacterized protein</fullName>
    </submittedName>
</protein>
<evidence type="ECO:0000313" key="4">
    <source>
        <dbReference type="Proteomes" id="UP000032141"/>
    </source>
</evidence>
<name>A0A0D3DNG9_BRAOL</name>
<proteinExistence type="inferred from homology"/>
<dbReference type="Gramene" id="Bo8g055890.1">
    <property type="protein sequence ID" value="Bo8g055890.1"/>
    <property type="gene ID" value="Bo8g055890"/>
</dbReference>
<organism evidence="3 4">
    <name type="scientific">Brassica oleracea var. oleracea</name>
    <dbReference type="NCBI Taxonomy" id="109376"/>
    <lineage>
        <taxon>Eukaryota</taxon>
        <taxon>Viridiplantae</taxon>
        <taxon>Streptophyta</taxon>
        <taxon>Embryophyta</taxon>
        <taxon>Tracheophyta</taxon>
        <taxon>Spermatophyta</taxon>
        <taxon>Magnoliopsida</taxon>
        <taxon>eudicotyledons</taxon>
        <taxon>Gunneridae</taxon>
        <taxon>Pentapetalae</taxon>
        <taxon>rosids</taxon>
        <taxon>malvids</taxon>
        <taxon>Brassicales</taxon>
        <taxon>Brassicaceae</taxon>
        <taxon>Brassiceae</taxon>
        <taxon>Brassica</taxon>
    </lineage>
</organism>
<sequence>MSSCLLPQFKCPPDSFSIQFRTSHSVSKHNKGSVFFQPQCAVSTSPPLLTSVLDVAKIRLPSFDTDSNPRVSDRQWTYTGTIGSSTEAKYLEAETLLTSDEAVVAAAAAEAVALARAAVKVAEDATLFRNSYNTKVLVSSTAAGEKRSKWDQFTEKERAGILGHLAVSDTGVVSDRIISPPAPDCNKESSHDLESDKKEVDLVEEEISVSSAVRSTRQTDRKARRAKGLEKTASCMQSSVKTSSSSRKKRVASQEIDHNDPLRYLRMTTSSSKLLTAREETELSEGIQDLLKLERLQAELTERCGHQPTFGQWASAAGVDQKTLRKRINHGTQCKDRMIKSNIRLVISIAKNYQGAGMNLQDLVQKNVHRKDAEGL</sequence>
<dbReference type="Gene3D" id="1.10.601.10">
    <property type="entry name" value="RNA Polymerase Primary Sigma Factor"/>
    <property type="match status" value="1"/>
</dbReference>